<protein>
    <recommendedName>
        <fullName evidence="7">Pyridoxine/pyridoxamine 5'-phosphate oxidase</fullName>
        <ecNumber evidence="7">1.4.3.5</ecNumber>
    </recommendedName>
    <alternativeName>
        <fullName evidence="7">PNP/PMP oxidase</fullName>
        <shortName evidence="7">PNPOx</shortName>
    </alternativeName>
    <alternativeName>
        <fullName evidence="7">Pyridoxal 5'-phosphate synthase</fullName>
    </alternativeName>
</protein>
<feature type="binding site" evidence="7 8">
    <location>
        <position position="126"/>
    </location>
    <ligand>
        <name>substrate</name>
    </ligand>
</feature>
<dbReference type="GO" id="GO:0004733">
    <property type="term" value="F:pyridoxamine phosphate oxidase activity"/>
    <property type="evidence" value="ECO:0007669"/>
    <property type="project" value="UniProtKB-UniRule"/>
</dbReference>
<dbReference type="InterPro" id="IPR000659">
    <property type="entry name" value="Pyridox_Oxase"/>
</dbReference>
<dbReference type="OrthoDB" id="9780392at2"/>
<feature type="binding site" evidence="7 9">
    <location>
        <begin position="139"/>
        <end position="140"/>
    </location>
    <ligand>
        <name>FMN</name>
        <dbReference type="ChEBI" id="CHEBI:58210"/>
    </ligand>
</feature>
<dbReference type="HAMAP" id="MF_01629">
    <property type="entry name" value="PdxH"/>
    <property type="match status" value="1"/>
</dbReference>
<evidence type="ECO:0000259" key="10">
    <source>
        <dbReference type="Pfam" id="PF01243"/>
    </source>
</evidence>
<dbReference type="EC" id="1.4.3.5" evidence="7"/>
<evidence type="ECO:0000256" key="6">
    <source>
        <dbReference type="ARBA" id="ARBA00023096"/>
    </source>
</evidence>
<evidence type="ECO:0000256" key="2">
    <source>
        <dbReference type="ARBA" id="ARBA00011738"/>
    </source>
</evidence>
<feature type="domain" description="Pyridoxamine 5'-phosphate oxidase N-terminal" evidence="10">
    <location>
        <begin position="33"/>
        <end position="154"/>
    </location>
</feature>
<evidence type="ECO:0000256" key="5">
    <source>
        <dbReference type="ARBA" id="ARBA00023002"/>
    </source>
</evidence>
<keyword evidence="5 7" id="KW-0560">Oxidoreductase</keyword>
<keyword evidence="3 7" id="KW-0285">Flavoprotein</keyword>
<dbReference type="PROSITE" id="PS01064">
    <property type="entry name" value="PYRIDOX_OXIDASE"/>
    <property type="match status" value="1"/>
</dbReference>
<dbReference type="InterPro" id="IPR019576">
    <property type="entry name" value="Pyridoxamine_oxidase_dimer_C"/>
</dbReference>
<dbReference type="EMBL" id="CP036290">
    <property type="protein sequence ID" value="QDU84285.1"/>
    <property type="molecule type" value="Genomic_DNA"/>
</dbReference>
<feature type="binding site" evidence="7 8">
    <location>
        <position position="122"/>
    </location>
    <ligand>
        <name>substrate</name>
    </ligand>
</feature>
<proteinExistence type="inferred from homology"/>
<evidence type="ECO:0000259" key="11">
    <source>
        <dbReference type="Pfam" id="PF10590"/>
    </source>
</evidence>
<feature type="binding site" evidence="7 8">
    <location>
        <position position="65"/>
    </location>
    <ligand>
        <name>substrate</name>
    </ligand>
</feature>
<dbReference type="UniPathway" id="UPA01068">
    <property type="reaction ID" value="UER00304"/>
</dbReference>
<dbReference type="FunFam" id="2.30.110.10:FF:000020">
    <property type="entry name" value="PNPO isoform 11"/>
    <property type="match status" value="1"/>
</dbReference>
<dbReference type="SUPFAM" id="SSF50475">
    <property type="entry name" value="FMN-binding split barrel"/>
    <property type="match status" value="1"/>
</dbReference>
<feature type="domain" description="Pyridoxine 5'-phosphate oxidase dimerisation C-terminal" evidence="11">
    <location>
        <begin position="172"/>
        <end position="213"/>
    </location>
</feature>
<comment type="subunit">
    <text evidence="2 7">Homodimer.</text>
</comment>
<organism evidence="12 13">
    <name type="scientific">Rohdeia mirabilis</name>
    <dbReference type="NCBI Taxonomy" id="2528008"/>
    <lineage>
        <taxon>Bacteria</taxon>
        <taxon>Pseudomonadati</taxon>
        <taxon>Planctomycetota</taxon>
        <taxon>Planctomycetia</taxon>
        <taxon>Planctomycetia incertae sedis</taxon>
        <taxon>Rohdeia</taxon>
    </lineage>
</organism>
<gene>
    <name evidence="7 12" type="primary">pdxH</name>
    <name evidence="12" type="ORF">Pla163_13920</name>
</gene>
<keyword evidence="4 7" id="KW-0288">FMN</keyword>
<evidence type="ECO:0000256" key="8">
    <source>
        <dbReference type="PIRSR" id="PIRSR000190-1"/>
    </source>
</evidence>
<dbReference type="NCBIfam" id="NF004231">
    <property type="entry name" value="PRK05679.1"/>
    <property type="match status" value="1"/>
</dbReference>
<comment type="catalytic activity">
    <reaction evidence="7">
        <text>pyridoxamine 5'-phosphate + O2 + H2O = pyridoxal 5'-phosphate + H2O2 + NH4(+)</text>
        <dbReference type="Rhea" id="RHEA:15817"/>
        <dbReference type="ChEBI" id="CHEBI:15377"/>
        <dbReference type="ChEBI" id="CHEBI:15379"/>
        <dbReference type="ChEBI" id="CHEBI:16240"/>
        <dbReference type="ChEBI" id="CHEBI:28938"/>
        <dbReference type="ChEBI" id="CHEBI:58451"/>
        <dbReference type="ChEBI" id="CHEBI:597326"/>
        <dbReference type="EC" id="1.4.3.5"/>
    </reaction>
</comment>
<dbReference type="Pfam" id="PF10590">
    <property type="entry name" value="PNP_phzG_C"/>
    <property type="match status" value="1"/>
</dbReference>
<feature type="binding site" evidence="7 9">
    <location>
        <position position="82"/>
    </location>
    <ligand>
        <name>FMN</name>
        <dbReference type="ChEBI" id="CHEBI:58210"/>
    </ligand>
</feature>
<dbReference type="PIRSF" id="PIRSF000190">
    <property type="entry name" value="Pyd_amn-ph_oxd"/>
    <property type="match status" value="1"/>
</dbReference>
<evidence type="ECO:0000256" key="3">
    <source>
        <dbReference type="ARBA" id="ARBA00022630"/>
    </source>
</evidence>
<dbReference type="Gene3D" id="2.30.110.10">
    <property type="entry name" value="Electron Transport, Fmn-binding Protein, Chain A"/>
    <property type="match status" value="1"/>
</dbReference>
<dbReference type="InterPro" id="IPR019740">
    <property type="entry name" value="Pyridox_Oxase_CS"/>
</dbReference>
<comment type="pathway">
    <text evidence="7">Cofactor metabolism; pyridoxal 5'-phosphate salvage; pyridoxal 5'-phosphate from pyridoxamine 5'-phosphate: step 1/1.</text>
</comment>
<sequence length="213" mass="24155">MDVANLRKDYVRHGLLESEAPTDPFDLFRTWFETAVDAGLEDPNAMTLATATTDGAPRARIVLLKGFDERGFCFFTNYASSKARELDANPSAALVFYWHDLERQVRIEGATERTSTAESDAYFEMRPRDSRIGAHASPQSRELASRDELEARLAAEQKRFGESGDVPRPDDWGGYRLIPSLIEFWQGRPARLHDRLAYRREGGSTWTRARLAP</sequence>
<name>A0A518CYM6_9BACT</name>
<comment type="caution">
    <text evidence="7">Lacks conserved residue(s) required for the propagation of feature annotation.</text>
</comment>
<feature type="binding site" evidence="7 8">
    <location>
        <position position="130"/>
    </location>
    <ligand>
        <name>substrate</name>
    </ligand>
</feature>
<dbReference type="AlphaFoldDB" id="A0A518CYM6"/>
<dbReference type="Proteomes" id="UP000319342">
    <property type="component" value="Chromosome"/>
</dbReference>
<evidence type="ECO:0000256" key="4">
    <source>
        <dbReference type="ARBA" id="ARBA00022643"/>
    </source>
</evidence>
<evidence type="ECO:0000256" key="1">
    <source>
        <dbReference type="ARBA" id="ARBA00007301"/>
    </source>
</evidence>
<evidence type="ECO:0000256" key="7">
    <source>
        <dbReference type="HAMAP-Rule" id="MF_01629"/>
    </source>
</evidence>
<evidence type="ECO:0000313" key="13">
    <source>
        <dbReference type="Proteomes" id="UP000319342"/>
    </source>
</evidence>
<dbReference type="InterPro" id="IPR012349">
    <property type="entry name" value="Split_barrel_FMN-bd"/>
</dbReference>
<accession>A0A518CYM6</accession>
<feature type="binding site" evidence="7 8">
    <location>
        <begin position="191"/>
        <end position="193"/>
    </location>
    <ligand>
        <name>substrate</name>
    </ligand>
</feature>
<dbReference type="Pfam" id="PF01243">
    <property type="entry name" value="PNPOx_N"/>
    <property type="match status" value="1"/>
</dbReference>
<evidence type="ECO:0000256" key="9">
    <source>
        <dbReference type="PIRSR" id="PIRSR000190-2"/>
    </source>
</evidence>
<dbReference type="GO" id="GO:0008615">
    <property type="term" value="P:pyridoxine biosynthetic process"/>
    <property type="evidence" value="ECO:0007669"/>
    <property type="project" value="UniProtKB-UniRule"/>
</dbReference>
<feature type="binding site" evidence="8">
    <location>
        <begin position="7"/>
        <end position="10"/>
    </location>
    <ligand>
        <name>substrate</name>
    </ligand>
</feature>
<comment type="cofactor">
    <cofactor evidence="7 9">
        <name>FMN</name>
        <dbReference type="ChEBI" id="CHEBI:58210"/>
    </cofactor>
    <text evidence="7 9">Binds 1 FMN per subunit.</text>
</comment>
<feature type="binding site" evidence="7 9">
    <location>
        <position position="195"/>
    </location>
    <ligand>
        <name>FMN</name>
        <dbReference type="ChEBI" id="CHEBI:58210"/>
    </ligand>
</feature>
<comment type="catalytic activity">
    <reaction evidence="7">
        <text>pyridoxine 5'-phosphate + O2 = pyridoxal 5'-phosphate + H2O2</text>
        <dbReference type="Rhea" id="RHEA:15149"/>
        <dbReference type="ChEBI" id="CHEBI:15379"/>
        <dbReference type="ChEBI" id="CHEBI:16240"/>
        <dbReference type="ChEBI" id="CHEBI:58589"/>
        <dbReference type="ChEBI" id="CHEBI:597326"/>
        <dbReference type="EC" id="1.4.3.5"/>
    </reaction>
</comment>
<keyword evidence="6 7" id="KW-0664">Pyridoxine biosynthesis</keyword>
<comment type="pathway">
    <text evidence="7">Cofactor metabolism; pyridoxal 5'-phosphate salvage; pyridoxal 5'-phosphate from pyridoxine 5'-phosphate: step 1/1.</text>
</comment>
<keyword evidence="13" id="KW-1185">Reference proteome</keyword>
<reference evidence="12 13" key="1">
    <citation type="submission" date="2019-02" db="EMBL/GenBank/DDBJ databases">
        <title>Deep-cultivation of Planctomycetes and their phenomic and genomic characterization uncovers novel biology.</title>
        <authorList>
            <person name="Wiegand S."/>
            <person name="Jogler M."/>
            <person name="Boedeker C."/>
            <person name="Pinto D."/>
            <person name="Vollmers J."/>
            <person name="Rivas-Marin E."/>
            <person name="Kohn T."/>
            <person name="Peeters S.H."/>
            <person name="Heuer A."/>
            <person name="Rast P."/>
            <person name="Oberbeckmann S."/>
            <person name="Bunk B."/>
            <person name="Jeske O."/>
            <person name="Meyerdierks A."/>
            <person name="Storesund J.E."/>
            <person name="Kallscheuer N."/>
            <person name="Luecker S."/>
            <person name="Lage O.M."/>
            <person name="Pohl T."/>
            <person name="Merkel B.J."/>
            <person name="Hornburger P."/>
            <person name="Mueller R.-W."/>
            <person name="Bruemmer F."/>
            <person name="Labrenz M."/>
            <person name="Spormann A.M."/>
            <person name="Op den Camp H."/>
            <person name="Overmann J."/>
            <person name="Amann R."/>
            <person name="Jetten M.S.M."/>
            <person name="Mascher T."/>
            <person name="Medema M.H."/>
            <person name="Devos D.P."/>
            <person name="Kaster A.-K."/>
            <person name="Ovreas L."/>
            <person name="Rohde M."/>
            <person name="Galperin M.Y."/>
            <person name="Jogler C."/>
        </authorList>
    </citation>
    <scope>NUCLEOTIDE SEQUENCE [LARGE SCALE GENOMIC DNA]</scope>
    <source>
        <strain evidence="12 13">Pla163</strain>
    </source>
</reference>
<feature type="binding site" evidence="7 9">
    <location>
        <begin position="60"/>
        <end position="65"/>
    </location>
    <ligand>
        <name>FMN</name>
        <dbReference type="ChEBI" id="CHEBI:58210"/>
    </ligand>
</feature>
<feature type="binding site" evidence="7 9">
    <location>
        <position position="104"/>
    </location>
    <ligand>
        <name>FMN</name>
        <dbReference type="ChEBI" id="CHEBI:58210"/>
    </ligand>
</feature>
<comment type="similarity">
    <text evidence="1 7">Belongs to the pyridoxamine 5'-phosphate oxidase family.</text>
</comment>
<dbReference type="InterPro" id="IPR011576">
    <property type="entry name" value="Pyridox_Oxase_N"/>
</dbReference>
<dbReference type="NCBIfam" id="TIGR00558">
    <property type="entry name" value="pdxH"/>
    <property type="match status" value="1"/>
</dbReference>
<dbReference type="PANTHER" id="PTHR10851:SF0">
    <property type="entry name" value="PYRIDOXINE-5'-PHOSPHATE OXIDASE"/>
    <property type="match status" value="1"/>
</dbReference>
<evidence type="ECO:0000313" key="12">
    <source>
        <dbReference type="EMBL" id="QDU84285.1"/>
    </source>
</evidence>
<feature type="binding site" evidence="7 9">
    <location>
        <begin position="75"/>
        <end position="76"/>
    </location>
    <ligand>
        <name>FMN</name>
        <dbReference type="ChEBI" id="CHEBI:58210"/>
    </ligand>
</feature>
<feature type="binding site" evidence="7 9">
    <location>
        <position position="185"/>
    </location>
    <ligand>
        <name>FMN</name>
        <dbReference type="ChEBI" id="CHEBI:58210"/>
    </ligand>
</feature>
<dbReference type="GO" id="GO:0010181">
    <property type="term" value="F:FMN binding"/>
    <property type="evidence" value="ECO:0007669"/>
    <property type="project" value="UniProtKB-UniRule"/>
</dbReference>
<dbReference type="RefSeq" id="WP_145185554.1">
    <property type="nucleotide sequence ID" value="NZ_CP036290.1"/>
</dbReference>
<dbReference type="PANTHER" id="PTHR10851">
    <property type="entry name" value="PYRIDOXINE-5-PHOSPHATE OXIDASE"/>
    <property type="match status" value="1"/>
</dbReference>
<comment type="function">
    <text evidence="7">Catalyzes the oxidation of either pyridoxine 5'-phosphate (PNP) or pyridoxamine 5'-phosphate (PMP) into pyridoxal 5'-phosphate (PLP).</text>
</comment>